<reference evidence="1 2" key="1">
    <citation type="submission" date="2023-07" db="EMBL/GenBank/DDBJ databases">
        <title>Sorghum-associated microbial communities from plants grown in Nebraska, USA.</title>
        <authorList>
            <person name="Schachtman D."/>
        </authorList>
    </citation>
    <scope>NUCLEOTIDE SEQUENCE [LARGE SCALE GENOMIC DNA]</scope>
    <source>
        <strain evidence="1 2">BE190</strain>
    </source>
</reference>
<dbReference type="Proteomes" id="UP001253595">
    <property type="component" value="Unassembled WGS sequence"/>
</dbReference>
<gene>
    <name evidence="1" type="ORF">J2X05_000390</name>
</gene>
<organism evidence="1 2">
    <name type="scientific">Cellvibrio fibrivorans</name>
    <dbReference type="NCBI Taxonomy" id="126350"/>
    <lineage>
        <taxon>Bacteria</taxon>
        <taxon>Pseudomonadati</taxon>
        <taxon>Pseudomonadota</taxon>
        <taxon>Gammaproteobacteria</taxon>
        <taxon>Cellvibrionales</taxon>
        <taxon>Cellvibrionaceae</taxon>
        <taxon>Cellvibrio</taxon>
    </lineage>
</organism>
<evidence type="ECO:0000313" key="1">
    <source>
        <dbReference type="EMBL" id="MDR7088387.1"/>
    </source>
</evidence>
<sequence>MKKIISSNELFKIFLVENYDADNQKVTSHYELFEGGHRPVETFESLDQAQQTMLQKTEFWKQLTKKIPLYFEARFIA</sequence>
<comment type="caution">
    <text evidence="1">The sequence shown here is derived from an EMBL/GenBank/DDBJ whole genome shotgun (WGS) entry which is preliminary data.</text>
</comment>
<dbReference type="RefSeq" id="WP_310067960.1">
    <property type="nucleotide sequence ID" value="NZ_JAVDVX010000001.1"/>
</dbReference>
<protein>
    <submittedName>
        <fullName evidence="1">Uncharacterized protein</fullName>
    </submittedName>
</protein>
<accession>A0ABU1UTC1</accession>
<name>A0ABU1UTC1_9GAMM</name>
<dbReference type="EMBL" id="JAVDVX010000001">
    <property type="protein sequence ID" value="MDR7088387.1"/>
    <property type="molecule type" value="Genomic_DNA"/>
</dbReference>
<keyword evidence="2" id="KW-1185">Reference proteome</keyword>
<evidence type="ECO:0000313" key="2">
    <source>
        <dbReference type="Proteomes" id="UP001253595"/>
    </source>
</evidence>
<proteinExistence type="predicted"/>